<name>A0A699IE87_TANCI</name>
<evidence type="ECO:0008006" key="2">
    <source>
        <dbReference type="Google" id="ProtNLM"/>
    </source>
</evidence>
<proteinExistence type="predicted"/>
<comment type="caution">
    <text evidence="1">The sequence shown here is derived from an EMBL/GenBank/DDBJ whole genome shotgun (WGS) entry which is preliminary data.</text>
</comment>
<reference evidence="1" key="1">
    <citation type="journal article" date="2019" name="Sci. Rep.">
        <title>Draft genome of Tanacetum cinerariifolium, the natural source of mosquito coil.</title>
        <authorList>
            <person name="Yamashiro T."/>
            <person name="Shiraishi A."/>
            <person name="Satake H."/>
            <person name="Nakayama K."/>
        </authorList>
    </citation>
    <scope>NUCLEOTIDE SEQUENCE</scope>
</reference>
<organism evidence="1">
    <name type="scientific">Tanacetum cinerariifolium</name>
    <name type="common">Dalmatian daisy</name>
    <name type="synonym">Chrysanthemum cinerariifolium</name>
    <dbReference type="NCBI Taxonomy" id="118510"/>
    <lineage>
        <taxon>Eukaryota</taxon>
        <taxon>Viridiplantae</taxon>
        <taxon>Streptophyta</taxon>
        <taxon>Embryophyta</taxon>
        <taxon>Tracheophyta</taxon>
        <taxon>Spermatophyta</taxon>
        <taxon>Magnoliopsida</taxon>
        <taxon>eudicotyledons</taxon>
        <taxon>Gunneridae</taxon>
        <taxon>Pentapetalae</taxon>
        <taxon>asterids</taxon>
        <taxon>campanulids</taxon>
        <taxon>Asterales</taxon>
        <taxon>Asteraceae</taxon>
        <taxon>Asteroideae</taxon>
        <taxon>Anthemideae</taxon>
        <taxon>Anthemidinae</taxon>
        <taxon>Tanacetum</taxon>
    </lineage>
</organism>
<protein>
    <recommendedName>
        <fullName evidence="2">Retrotransposon protein, putative, Ty1-copia subclass</fullName>
    </recommendedName>
</protein>
<sequence length="231" mass="26292">MYCSMVSAIVFATSFSEYSWSENKLKSCDLILSRLSVLQCLLDDRNSCSGSSKGTTFDIFQNIHILYLQYGVLVFSGYDVLIIFPSWSLEKPQAELKVSCYADASFQTNKDDTKSQMIYVFVLNGGAVDWKSAKQSTTAINVVPSNKRPIEMLCDNEPAIAIANDLRILKEARNFQRKYHYIHEVIQEREIVLKKVHTYYNVDDPFTKPLPFNKHYEHGMAIGIVLASSLM</sequence>
<accession>A0A699IE87</accession>
<evidence type="ECO:0000313" key="1">
    <source>
        <dbReference type="EMBL" id="GEZ58223.1"/>
    </source>
</evidence>
<dbReference type="CDD" id="cd09272">
    <property type="entry name" value="RNase_HI_RT_Ty1"/>
    <property type="match status" value="1"/>
</dbReference>
<gene>
    <name evidence="1" type="ORF">Tci_530196</name>
</gene>
<dbReference type="EMBL" id="BKCJ010296618">
    <property type="protein sequence ID" value="GEZ58223.1"/>
    <property type="molecule type" value="Genomic_DNA"/>
</dbReference>
<dbReference type="AlphaFoldDB" id="A0A699IE87"/>